<reference evidence="2 3" key="1">
    <citation type="submission" date="2022-12" db="EMBL/GenBank/DDBJ databases">
        <title>Genomic features and morphological characterization of a novel Knufia sp. strain isolated from spacecraft assembly facility.</title>
        <authorList>
            <person name="Teixeira M."/>
            <person name="Chander A.M."/>
            <person name="Stajich J.E."/>
            <person name="Venkateswaran K."/>
        </authorList>
    </citation>
    <scope>NUCLEOTIDE SEQUENCE [LARGE SCALE GENOMIC DNA]</scope>
    <source>
        <strain evidence="2 3">FJI-L2-BK-P2</strain>
    </source>
</reference>
<gene>
    <name evidence="2" type="ORF">OHC33_005702</name>
</gene>
<dbReference type="InterPro" id="IPR051468">
    <property type="entry name" value="Fungal_SecMetab_SDRs"/>
</dbReference>
<dbReference type="SUPFAM" id="SSF51735">
    <property type="entry name" value="NAD(P)-binding Rossmann-fold domains"/>
    <property type="match status" value="1"/>
</dbReference>
<comment type="caution">
    <text evidence="2">The sequence shown here is derived from an EMBL/GenBank/DDBJ whole genome shotgun (WGS) entry which is preliminary data.</text>
</comment>
<evidence type="ECO:0000313" key="2">
    <source>
        <dbReference type="EMBL" id="KAK5953134.1"/>
    </source>
</evidence>
<dbReference type="Gene3D" id="3.40.50.720">
    <property type="entry name" value="NAD(P)-binding Rossmann-like Domain"/>
    <property type="match status" value="1"/>
</dbReference>
<evidence type="ECO:0008006" key="4">
    <source>
        <dbReference type="Google" id="ProtNLM"/>
    </source>
</evidence>
<organism evidence="2 3">
    <name type="scientific">Knufia fluminis</name>
    <dbReference type="NCBI Taxonomy" id="191047"/>
    <lineage>
        <taxon>Eukaryota</taxon>
        <taxon>Fungi</taxon>
        <taxon>Dikarya</taxon>
        <taxon>Ascomycota</taxon>
        <taxon>Pezizomycotina</taxon>
        <taxon>Eurotiomycetes</taxon>
        <taxon>Chaetothyriomycetidae</taxon>
        <taxon>Chaetothyriales</taxon>
        <taxon>Trichomeriaceae</taxon>
        <taxon>Knufia</taxon>
    </lineage>
</organism>
<comment type="similarity">
    <text evidence="1">Belongs to the short-chain dehydrogenases/reductases (SDR) family.</text>
</comment>
<dbReference type="InterPro" id="IPR002347">
    <property type="entry name" value="SDR_fam"/>
</dbReference>
<protein>
    <recommendedName>
        <fullName evidence="4">NAD(P)-binding protein</fullName>
    </recommendedName>
</protein>
<proteinExistence type="inferred from homology"/>
<dbReference type="Proteomes" id="UP001316803">
    <property type="component" value="Unassembled WGS sequence"/>
</dbReference>
<dbReference type="GO" id="GO:0005737">
    <property type="term" value="C:cytoplasm"/>
    <property type="evidence" value="ECO:0007669"/>
    <property type="project" value="TreeGrafter"/>
</dbReference>
<keyword evidence="3" id="KW-1185">Reference proteome</keyword>
<dbReference type="PANTHER" id="PTHR43544">
    <property type="entry name" value="SHORT-CHAIN DEHYDROGENASE/REDUCTASE"/>
    <property type="match status" value="1"/>
</dbReference>
<dbReference type="PANTHER" id="PTHR43544:SF26">
    <property type="entry name" value="SHORT CHAIN DEHYDROGENASE_REDUCTASE FAMILY OXIDOREDUCTASE (JCVI)"/>
    <property type="match status" value="1"/>
</dbReference>
<dbReference type="InterPro" id="IPR036291">
    <property type="entry name" value="NAD(P)-bd_dom_sf"/>
</dbReference>
<dbReference type="Pfam" id="PF00106">
    <property type="entry name" value="adh_short"/>
    <property type="match status" value="1"/>
</dbReference>
<accession>A0AAN8I5K7</accession>
<evidence type="ECO:0000313" key="3">
    <source>
        <dbReference type="Proteomes" id="UP001316803"/>
    </source>
</evidence>
<dbReference type="EMBL" id="JAKLMC020000012">
    <property type="protein sequence ID" value="KAK5953134.1"/>
    <property type="molecule type" value="Genomic_DNA"/>
</dbReference>
<name>A0AAN8I5K7_9EURO</name>
<evidence type="ECO:0000256" key="1">
    <source>
        <dbReference type="ARBA" id="ARBA00006484"/>
    </source>
</evidence>
<dbReference type="AlphaFoldDB" id="A0AAN8I5K7"/>
<dbReference type="PRINTS" id="PR00081">
    <property type="entry name" value="GDHRDH"/>
</dbReference>
<sequence>MAPTTILISGANRGLGKALLEHYLARPEHIVIAANRDPEHGTSKDLADLPKGSDSCLILVKIDATSHSDAPETVNELKKQGVQHLDLVIASAGVGYAFAKVSDVKITDMKAHIEPNVYGMSQMGHIRLERSIYRVSGFLLKPVTDVESVNMDSSFVSFFFLTLLPSSTYQPSRNPPPVPNAAYAPSKAAAHWLTKRMNMEEDKLTAFVVHPGWVQTDMGDTSARLLGFEHAPVKLEESIHGVLKLLDSASKESHGGKMWTWEGKQAAW</sequence>
<dbReference type="GO" id="GO:0016491">
    <property type="term" value="F:oxidoreductase activity"/>
    <property type="evidence" value="ECO:0007669"/>
    <property type="project" value="TreeGrafter"/>
</dbReference>